<protein>
    <submittedName>
        <fullName evidence="8">Dimethyladenosine transferase</fullName>
    </submittedName>
</protein>
<feature type="binding site" evidence="5">
    <location>
        <position position="85"/>
    </location>
    <ligand>
        <name>S-adenosyl-L-methionine</name>
        <dbReference type="ChEBI" id="CHEBI:59789"/>
    </ligand>
</feature>
<feature type="binding site" evidence="5">
    <location>
        <position position="62"/>
    </location>
    <ligand>
        <name>S-adenosyl-L-methionine</name>
        <dbReference type="ChEBI" id="CHEBI:59789"/>
    </ligand>
</feature>
<sequence>MPYREHAGRHEFGQNFLIDRSVIGEMVELAARAEGPIVEIGAGDGALTLPLSGQGRKITAIEIDAKRAKRLSRQTPENVTVVCADILRFRFPRYPHVVVGNVPFHVTTSIIRTLLAADHWHMAVLLVQWEVARRRAGVGGASLLTASWWPWYDFELHARVPARAFRPVPSVDGGLLTIARRGTPLASDRKAYQEFVRQVFTSKGRGLGEILQRLRRISRPDLHEWMRENRVGPHLLPKDLSADEWASLWRLVGPARPGSGGQPSPRRPRKPAPSRRG</sequence>
<dbReference type="InterPro" id="IPR023165">
    <property type="entry name" value="rRNA_Ade_diMease-like_C"/>
</dbReference>
<keyword evidence="3 5" id="KW-0949">S-adenosyl-L-methionine</keyword>
<organism evidence="8">
    <name type="scientific">Salinispora mooreana</name>
    <dbReference type="NCBI Taxonomy" id="999545"/>
    <lineage>
        <taxon>Bacteria</taxon>
        <taxon>Bacillati</taxon>
        <taxon>Actinomycetota</taxon>
        <taxon>Actinomycetes</taxon>
        <taxon>Micromonosporales</taxon>
        <taxon>Micromonosporaceae</taxon>
        <taxon>Salinispora</taxon>
    </lineage>
</organism>
<proteinExistence type="inferred from homology"/>
<accession>A0A0F6Y570</accession>
<feature type="binding site" evidence="5">
    <location>
        <position position="101"/>
    </location>
    <ligand>
        <name>S-adenosyl-L-methionine</name>
        <dbReference type="ChEBI" id="CHEBI:59789"/>
    </ligand>
</feature>
<evidence type="ECO:0000256" key="1">
    <source>
        <dbReference type="ARBA" id="ARBA00022603"/>
    </source>
</evidence>
<dbReference type="NCBIfam" id="NF000499">
    <property type="entry name" value="Erm23S_rRNA_broad"/>
    <property type="match status" value="1"/>
</dbReference>
<dbReference type="PROSITE" id="PS01131">
    <property type="entry name" value="RRNA_A_DIMETH"/>
    <property type="match status" value="1"/>
</dbReference>
<dbReference type="InterPro" id="IPR020596">
    <property type="entry name" value="rRNA_Ade_Mease_Trfase_CS"/>
</dbReference>
<dbReference type="GO" id="GO:0000179">
    <property type="term" value="F:rRNA (adenine-N6,N6-)-dimethyltransferase activity"/>
    <property type="evidence" value="ECO:0007669"/>
    <property type="project" value="UniProtKB-UniRule"/>
</dbReference>
<dbReference type="AlphaFoldDB" id="A0A0F6Y570"/>
<feature type="region of interest" description="Disordered" evidence="6">
    <location>
        <begin position="253"/>
        <end position="277"/>
    </location>
</feature>
<evidence type="ECO:0000256" key="2">
    <source>
        <dbReference type="ARBA" id="ARBA00022679"/>
    </source>
</evidence>
<evidence type="ECO:0000256" key="5">
    <source>
        <dbReference type="PROSITE-ProRule" id="PRU01026"/>
    </source>
</evidence>
<dbReference type="PROSITE" id="PS51689">
    <property type="entry name" value="SAM_RNA_A_N6_MT"/>
    <property type="match status" value="1"/>
</dbReference>
<keyword evidence="1 5" id="KW-0489">Methyltransferase</keyword>
<evidence type="ECO:0000256" key="3">
    <source>
        <dbReference type="ARBA" id="ARBA00022691"/>
    </source>
</evidence>
<dbReference type="SMART" id="SM00650">
    <property type="entry name" value="rADc"/>
    <property type="match status" value="1"/>
</dbReference>
<evidence type="ECO:0000313" key="8">
    <source>
        <dbReference type="EMBL" id="AKG06389.1"/>
    </source>
</evidence>
<feature type="binding site" evidence="5">
    <location>
        <position position="41"/>
    </location>
    <ligand>
        <name>S-adenosyl-L-methionine</name>
        <dbReference type="ChEBI" id="CHEBI:59789"/>
    </ligand>
</feature>
<dbReference type="GO" id="GO:0003723">
    <property type="term" value="F:RNA binding"/>
    <property type="evidence" value="ECO:0007669"/>
    <property type="project" value="UniProtKB-UniRule"/>
</dbReference>
<feature type="binding site" evidence="5">
    <location>
        <position position="17"/>
    </location>
    <ligand>
        <name>S-adenosyl-L-methionine</name>
        <dbReference type="ChEBI" id="CHEBI:59789"/>
    </ligand>
</feature>
<dbReference type="CDD" id="cd02440">
    <property type="entry name" value="AdoMet_MTases"/>
    <property type="match status" value="1"/>
</dbReference>
<dbReference type="Gene3D" id="1.10.8.100">
    <property type="entry name" value="Ribosomal RNA adenine dimethylase-like, domain 2"/>
    <property type="match status" value="1"/>
</dbReference>
<feature type="compositionally biased region" description="Basic residues" evidence="6">
    <location>
        <begin position="266"/>
        <end position="277"/>
    </location>
</feature>
<dbReference type="GO" id="GO:0005829">
    <property type="term" value="C:cytosol"/>
    <property type="evidence" value="ECO:0007669"/>
    <property type="project" value="TreeGrafter"/>
</dbReference>
<evidence type="ECO:0000256" key="4">
    <source>
        <dbReference type="ARBA" id="ARBA00022884"/>
    </source>
</evidence>
<dbReference type="PANTHER" id="PTHR11727">
    <property type="entry name" value="DIMETHYLADENOSINE TRANSFERASE"/>
    <property type="match status" value="1"/>
</dbReference>
<dbReference type="InterPro" id="IPR001737">
    <property type="entry name" value="KsgA/Erm"/>
</dbReference>
<dbReference type="InterPro" id="IPR029063">
    <property type="entry name" value="SAM-dependent_MTases_sf"/>
</dbReference>
<evidence type="ECO:0000256" key="6">
    <source>
        <dbReference type="SAM" id="MobiDB-lite"/>
    </source>
</evidence>
<reference evidence="8" key="1">
    <citation type="journal article" date="2015" name="ChemBioChem">
        <title>Salinipyrone and Pacificanone Are Biosynthetic By-products of the Rosamicin Polyketide Synthase.</title>
        <authorList>
            <person name="Moore B.S."/>
            <person name="Awakawa T."/>
            <person name="Cruesemann M."/>
            <person name="Munguia J."/>
            <person name="Ziemert N."/>
            <person name="Nizet V."/>
            <person name="Fenical W."/>
        </authorList>
    </citation>
    <scope>NUCLEOTIDE SEQUENCE</scope>
    <source>
        <strain evidence="8">CNS-237</strain>
    </source>
</reference>
<dbReference type="EMBL" id="KP997155">
    <property type="protein sequence ID" value="AKG06389.1"/>
    <property type="molecule type" value="Genomic_DNA"/>
</dbReference>
<dbReference type="Gene3D" id="3.40.50.150">
    <property type="entry name" value="Vaccinia Virus protein VP39"/>
    <property type="match status" value="1"/>
</dbReference>
<evidence type="ECO:0000259" key="7">
    <source>
        <dbReference type="SMART" id="SM00650"/>
    </source>
</evidence>
<comment type="similarity">
    <text evidence="5">Belongs to the class I-like SAM-binding methyltransferase superfamily. rRNA adenine N(6)-methyltransferase family.</text>
</comment>
<feature type="domain" description="Ribosomal RNA adenine methylase transferase N-terminal" evidence="7">
    <location>
        <begin position="22"/>
        <end position="182"/>
    </location>
</feature>
<dbReference type="SUPFAM" id="SSF53335">
    <property type="entry name" value="S-adenosyl-L-methionine-dependent methyltransferases"/>
    <property type="match status" value="1"/>
</dbReference>
<dbReference type="InterPro" id="IPR020598">
    <property type="entry name" value="rRNA_Ade_methylase_Trfase_N"/>
</dbReference>
<keyword evidence="2 5" id="KW-0808">Transferase</keyword>
<feature type="binding site" evidence="5">
    <location>
        <position position="15"/>
    </location>
    <ligand>
        <name>S-adenosyl-L-methionine</name>
        <dbReference type="ChEBI" id="CHEBI:59789"/>
    </ligand>
</feature>
<keyword evidence="4 5" id="KW-0694">RNA-binding</keyword>
<name>A0A0F6Y570_9ACTN</name>
<gene>
    <name evidence="8" type="primary">spr21</name>
</gene>
<dbReference type="Pfam" id="PF00398">
    <property type="entry name" value="RrnaAD"/>
    <property type="match status" value="1"/>
</dbReference>
<dbReference type="PANTHER" id="PTHR11727:SF7">
    <property type="entry name" value="DIMETHYLADENOSINE TRANSFERASE-RELATED"/>
    <property type="match status" value="1"/>
</dbReference>